<evidence type="ECO:0000256" key="2">
    <source>
        <dbReference type="ARBA" id="ARBA00012438"/>
    </source>
</evidence>
<dbReference type="PROSITE" id="PS51257">
    <property type="entry name" value="PROKAR_LIPOPROTEIN"/>
    <property type="match status" value="1"/>
</dbReference>
<dbReference type="PANTHER" id="PTHR41523">
    <property type="entry name" value="TWO-COMPONENT SYSTEM SENSOR PROTEIN"/>
    <property type="match status" value="1"/>
</dbReference>
<dbReference type="EC" id="2.7.13.3" evidence="2"/>
<feature type="signal peptide" evidence="9">
    <location>
        <begin position="1"/>
        <end position="20"/>
    </location>
</feature>
<evidence type="ECO:0000313" key="12">
    <source>
        <dbReference type="Proteomes" id="UP000320643"/>
    </source>
</evidence>
<dbReference type="InterPro" id="IPR011990">
    <property type="entry name" value="TPR-like_helical_dom_sf"/>
</dbReference>
<keyword evidence="8" id="KW-1133">Transmembrane helix</keyword>
<dbReference type="Pfam" id="PF13424">
    <property type="entry name" value="TPR_12"/>
    <property type="match status" value="1"/>
</dbReference>
<accession>A0A552VAL9</accession>
<dbReference type="SMART" id="SM00387">
    <property type="entry name" value="HATPase_c"/>
    <property type="match status" value="1"/>
</dbReference>
<organism evidence="11 12">
    <name type="scientific">Flavobacterium zepuense</name>
    <dbReference type="NCBI Taxonomy" id="2593302"/>
    <lineage>
        <taxon>Bacteria</taxon>
        <taxon>Pseudomonadati</taxon>
        <taxon>Bacteroidota</taxon>
        <taxon>Flavobacteriia</taxon>
        <taxon>Flavobacteriales</taxon>
        <taxon>Flavobacteriaceae</taxon>
        <taxon>Flavobacterium</taxon>
    </lineage>
</organism>
<evidence type="ECO:0000256" key="3">
    <source>
        <dbReference type="ARBA" id="ARBA00022553"/>
    </source>
</evidence>
<keyword evidence="4" id="KW-0808">Transferase</keyword>
<dbReference type="SMART" id="SM00028">
    <property type="entry name" value="TPR"/>
    <property type="match status" value="4"/>
</dbReference>
<evidence type="ECO:0000256" key="8">
    <source>
        <dbReference type="SAM" id="Phobius"/>
    </source>
</evidence>
<feature type="chain" id="PRO_5021801594" description="histidine kinase" evidence="9">
    <location>
        <begin position="21"/>
        <end position="753"/>
    </location>
</feature>
<gene>
    <name evidence="11" type="ORF">FMM05_02455</name>
</gene>
<dbReference type="Gene3D" id="1.25.40.10">
    <property type="entry name" value="Tetratricopeptide repeat domain"/>
    <property type="match status" value="2"/>
</dbReference>
<evidence type="ECO:0000256" key="4">
    <source>
        <dbReference type="ARBA" id="ARBA00022679"/>
    </source>
</evidence>
<dbReference type="SUPFAM" id="SSF55874">
    <property type="entry name" value="ATPase domain of HSP90 chaperone/DNA topoisomerase II/histidine kinase"/>
    <property type="match status" value="1"/>
</dbReference>
<dbReference type="RefSeq" id="WP_143371750.1">
    <property type="nucleotide sequence ID" value="NZ_VJVZ01000001.1"/>
</dbReference>
<keyword evidence="3" id="KW-0597">Phosphoprotein</keyword>
<comment type="catalytic activity">
    <reaction evidence="1">
        <text>ATP + protein L-histidine = ADP + protein N-phospho-L-histidine.</text>
        <dbReference type="EC" id="2.7.13.3"/>
    </reaction>
</comment>
<dbReference type="PANTHER" id="PTHR41523:SF8">
    <property type="entry name" value="ETHYLENE RESPONSE SENSOR PROTEIN"/>
    <property type="match status" value="1"/>
</dbReference>
<evidence type="ECO:0000256" key="9">
    <source>
        <dbReference type="SAM" id="SignalP"/>
    </source>
</evidence>
<feature type="domain" description="Histidine kinase/HSP90-like ATPase" evidence="10">
    <location>
        <begin position="641"/>
        <end position="739"/>
    </location>
</feature>
<evidence type="ECO:0000256" key="1">
    <source>
        <dbReference type="ARBA" id="ARBA00000085"/>
    </source>
</evidence>
<dbReference type="GO" id="GO:0005524">
    <property type="term" value="F:ATP binding"/>
    <property type="evidence" value="ECO:0007669"/>
    <property type="project" value="UniProtKB-KW"/>
</dbReference>
<evidence type="ECO:0000259" key="10">
    <source>
        <dbReference type="SMART" id="SM00387"/>
    </source>
</evidence>
<comment type="caution">
    <text evidence="11">The sequence shown here is derived from an EMBL/GenBank/DDBJ whole genome shotgun (WGS) entry which is preliminary data.</text>
</comment>
<reference evidence="11 12" key="1">
    <citation type="submission" date="2019-07" db="EMBL/GenBank/DDBJ databases">
        <title>Flavobacterium sp. nov., isolated from glacier ice.</title>
        <authorList>
            <person name="Liu Q."/>
            <person name="Xin Y.-H."/>
        </authorList>
    </citation>
    <scope>NUCLEOTIDE SEQUENCE [LARGE SCALE GENOMIC DNA]</scope>
    <source>
        <strain evidence="11 12">ZT4R6</strain>
    </source>
</reference>
<sequence>MKIALQIFLVCLFATGACNAQATAEKLLKELHEELRTTQSDTAKAMTLVYLGTHHIQDAYFKKTPNALDSAMFYAKKAETLANTVNYKKAVGKCYIIFTWAHKIKAEYNAAESYAKMAVSLFNSIGDKEALGEAYMALAFSKESIRPKEENIPIYEKAYNRFMEANSFRHAGEAQLSIGYIHNFQGRKDAALVAFNKVIELYDKAGHGVTQHVYSQISGIYQGQGNYEKALEYGLKGIRIAESLNDRSAATANIYYRMGTIYTEGIDRPEEACFYLKKAHEIFKELNESILSCSIEGCLAQTLLELKRNKEALYYIKLLEDKCNHSDEQVAIVAVLRCLQTYTVLKDFKNAEKFLPKAEQLFNHQYFKPVVCSSLAQYYLSSKNYDKARFYANAEIEIYTTMNNPLALEYAHTRLHKIDSIQSHYQASLYHLKKQYAYADTVNKKTAGKEIDRLYVQHAAEKKKTALLLQDKKQQLLKSQAQLQESNLTKATIVNATGFGLLVLLLIIAGLIYRRYQLNQRIRAEINLKNSTLQSLLNEKEWLLKEIHHRVKNNLQIVMSLLNTQSHFLSDAAAKAAIKNSQHRIYSMSLIHKKLYQSDNVVSINMQVYINELIEYFKQSFDTGQRIRFEADIEPVELKTSQAVPLGLILNEAIINAIKHAFPADREGLISITLKNTSLNNAVLTIKDNGVGMSANPDDKTLSSLGLKLIRGFSGKLNGHLAFANNNGLAICLKFSIYSKIPVEEIPPEKVSA</sequence>
<keyword evidence="8" id="KW-0812">Transmembrane</keyword>
<dbReference type="InterPro" id="IPR036890">
    <property type="entry name" value="HATPase_C_sf"/>
</dbReference>
<dbReference type="OrthoDB" id="9767435at2"/>
<proteinExistence type="predicted"/>
<evidence type="ECO:0000256" key="6">
    <source>
        <dbReference type="ARBA" id="ARBA00022777"/>
    </source>
</evidence>
<keyword evidence="7" id="KW-0067">ATP-binding</keyword>
<keyword evidence="5" id="KW-0547">Nucleotide-binding</keyword>
<dbReference type="Pfam" id="PF07568">
    <property type="entry name" value="HisKA_2"/>
    <property type="match status" value="1"/>
</dbReference>
<name>A0A552VAL9_9FLAO</name>
<dbReference type="InterPro" id="IPR019734">
    <property type="entry name" value="TPR_rpt"/>
</dbReference>
<keyword evidence="8" id="KW-0472">Membrane</keyword>
<keyword evidence="6" id="KW-0418">Kinase</keyword>
<evidence type="ECO:0000256" key="7">
    <source>
        <dbReference type="ARBA" id="ARBA00022840"/>
    </source>
</evidence>
<dbReference type="AlphaFoldDB" id="A0A552VAL9"/>
<dbReference type="GO" id="GO:0004673">
    <property type="term" value="F:protein histidine kinase activity"/>
    <property type="evidence" value="ECO:0007669"/>
    <property type="project" value="UniProtKB-EC"/>
</dbReference>
<dbReference type="Pfam" id="PF13181">
    <property type="entry name" value="TPR_8"/>
    <property type="match status" value="1"/>
</dbReference>
<keyword evidence="9" id="KW-0732">Signal</keyword>
<dbReference type="Gene3D" id="3.30.450.20">
    <property type="entry name" value="PAS domain"/>
    <property type="match status" value="1"/>
</dbReference>
<evidence type="ECO:0000313" key="11">
    <source>
        <dbReference type="EMBL" id="TRW27522.1"/>
    </source>
</evidence>
<evidence type="ECO:0000256" key="5">
    <source>
        <dbReference type="ARBA" id="ARBA00022741"/>
    </source>
</evidence>
<dbReference type="InterPro" id="IPR011495">
    <property type="entry name" value="Sig_transdc_His_kin_sub2_dim/P"/>
</dbReference>
<dbReference type="Pfam" id="PF02518">
    <property type="entry name" value="HATPase_c"/>
    <property type="match status" value="1"/>
</dbReference>
<keyword evidence="12" id="KW-1185">Reference proteome</keyword>
<protein>
    <recommendedName>
        <fullName evidence="2">histidine kinase</fullName>
        <ecNumber evidence="2">2.7.13.3</ecNumber>
    </recommendedName>
</protein>
<dbReference type="SUPFAM" id="SSF48452">
    <property type="entry name" value="TPR-like"/>
    <property type="match status" value="2"/>
</dbReference>
<feature type="transmembrane region" description="Helical" evidence="8">
    <location>
        <begin position="493"/>
        <end position="513"/>
    </location>
</feature>
<dbReference type="InterPro" id="IPR003594">
    <property type="entry name" value="HATPase_dom"/>
</dbReference>
<dbReference type="EMBL" id="VJVZ01000001">
    <property type="protein sequence ID" value="TRW27522.1"/>
    <property type="molecule type" value="Genomic_DNA"/>
</dbReference>
<dbReference type="Gene3D" id="3.30.565.10">
    <property type="entry name" value="Histidine kinase-like ATPase, C-terminal domain"/>
    <property type="match status" value="1"/>
</dbReference>
<dbReference type="Proteomes" id="UP000320643">
    <property type="component" value="Unassembled WGS sequence"/>
</dbReference>